<proteinExistence type="predicted"/>
<dbReference type="InterPro" id="IPR039535">
    <property type="entry name" value="ASST-like"/>
</dbReference>
<keyword evidence="1" id="KW-1133">Transmembrane helix</keyword>
<feature type="transmembrane region" description="Helical" evidence="1">
    <location>
        <begin position="537"/>
        <end position="556"/>
    </location>
</feature>
<evidence type="ECO:0000256" key="1">
    <source>
        <dbReference type="SAM" id="Phobius"/>
    </source>
</evidence>
<dbReference type="OrthoDB" id="5427350at2759"/>
<dbReference type="Proteomes" id="UP000799767">
    <property type="component" value="Unassembled WGS sequence"/>
</dbReference>
<feature type="chain" id="PRO_5025433203" evidence="2">
    <location>
        <begin position="20"/>
        <end position="581"/>
    </location>
</feature>
<reference evidence="3" key="1">
    <citation type="journal article" date="2020" name="Stud. Mycol.">
        <title>101 Dothideomycetes genomes: a test case for predicting lifestyles and emergence of pathogens.</title>
        <authorList>
            <person name="Haridas S."/>
            <person name="Albert R."/>
            <person name="Binder M."/>
            <person name="Bloem J."/>
            <person name="Labutti K."/>
            <person name="Salamov A."/>
            <person name="Andreopoulos B."/>
            <person name="Baker S."/>
            <person name="Barry K."/>
            <person name="Bills G."/>
            <person name="Bluhm B."/>
            <person name="Cannon C."/>
            <person name="Castanera R."/>
            <person name="Culley D."/>
            <person name="Daum C."/>
            <person name="Ezra D."/>
            <person name="Gonzalez J."/>
            <person name="Henrissat B."/>
            <person name="Kuo A."/>
            <person name="Liang C."/>
            <person name="Lipzen A."/>
            <person name="Lutzoni F."/>
            <person name="Magnuson J."/>
            <person name="Mondo S."/>
            <person name="Nolan M."/>
            <person name="Ohm R."/>
            <person name="Pangilinan J."/>
            <person name="Park H.-J."/>
            <person name="Ramirez L."/>
            <person name="Alfaro M."/>
            <person name="Sun H."/>
            <person name="Tritt A."/>
            <person name="Yoshinaga Y."/>
            <person name="Zwiers L.-H."/>
            <person name="Turgeon B."/>
            <person name="Goodwin S."/>
            <person name="Spatafora J."/>
            <person name="Crous P."/>
            <person name="Grigoriev I."/>
        </authorList>
    </citation>
    <scope>NUCLEOTIDE SEQUENCE</scope>
    <source>
        <strain evidence="3">CBS 113389</strain>
    </source>
</reference>
<evidence type="ECO:0000313" key="3">
    <source>
        <dbReference type="EMBL" id="KAF2487479.1"/>
    </source>
</evidence>
<name>A0A6A6Q614_9PEZI</name>
<dbReference type="RefSeq" id="XP_033594048.1">
    <property type="nucleotide sequence ID" value="XM_033738010.1"/>
</dbReference>
<sequence>MFTSLLLLLSLSLGTETWARDTPTPRRETPKPREDDFFHFVTRPDIRAPRWDVTRMHYGQALAPGYWFTPTYTYVDKKDSGMHVSASPNIYDDDGELVWSGGEVFHGNNVKDFKVSNIDGVDRLTAVYTLNNAYAILDDGYEVIQVVTPPRIGSVNLHDFALADNDTKALVLTQDRGLVPQEELANVGCDGEQFVHWPGFEERDTDTWALTFQWNARGHIRADETLVEADCARAAWDTWDALQANSVDKFPDGEYLLSLRHSDALYKISGIDGSILWRFGGNYSDFEFDNHFPGQNDARVCEQNETHTILSIMDATVRPGEPDKSNDPPRGMTILLNTASSPMTAQELSTFDHSNHIHGRGNMQPLDGGNTLLSWWDRSVIAEHSATGQLLLNASWAAQLQHSYRAYKYPWTGWPRTPPDAYAWAAEHQQRTEVYVSWNGATEVAQWQVYEVKDSKMYPIGTHKRQGFETLMTYQGIIKEVVVFALDAEGVVLGRSARTETDVQLNPKHPTIALAPPISEALVQQQERDPLHSSNVWLFWGAVSGTILVVFGVRAARRYRWGRPRKSGRKLDSLLKISEEA</sequence>
<evidence type="ECO:0000313" key="4">
    <source>
        <dbReference type="Proteomes" id="UP000799767"/>
    </source>
</evidence>
<accession>A0A6A6Q614</accession>
<dbReference type="AlphaFoldDB" id="A0A6A6Q614"/>
<protein>
    <submittedName>
        <fullName evidence="3">ASST-domain-containing protein</fullName>
    </submittedName>
</protein>
<dbReference type="PANTHER" id="PTHR35340">
    <property type="entry name" value="PQQ ENZYME REPEAT PROTEIN-RELATED"/>
    <property type="match status" value="1"/>
</dbReference>
<dbReference type="InterPro" id="IPR053143">
    <property type="entry name" value="Arylsulfate_ST"/>
</dbReference>
<keyword evidence="1" id="KW-0812">Transmembrane</keyword>
<evidence type="ECO:0000256" key="2">
    <source>
        <dbReference type="SAM" id="SignalP"/>
    </source>
</evidence>
<dbReference type="EMBL" id="MU001631">
    <property type="protein sequence ID" value="KAF2487479.1"/>
    <property type="molecule type" value="Genomic_DNA"/>
</dbReference>
<feature type="signal peptide" evidence="2">
    <location>
        <begin position="1"/>
        <end position="19"/>
    </location>
</feature>
<dbReference type="PANTHER" id="PTHR35340:SF8">
    <property type="entry name" value="ASST-DOMAIN-CONTAINING PROTEIN"/>
    <property type="match status" value="1"/>
</dbReference>
<dbReference type="GeneID" id="54479012"/>
<keyword evidence="2" id="KW-0732">Signal</keyword>
<keyword evidence="4" id="KW-1185">Reference proteome</keyword>
<dbReference type="Pfam" id="PF14269">
    <property type="entry name" value="Arylsulfotran_2"/>
    <property type="match status" value="1"/>
</dbReference>
<organism evidence="3 4">
    <name type="scientific">Neohortaea acidophila</name>
    <dbReference type="NCBI Taxonomy" id="245834"/>
    <lineage>
        <taxon>Eukaryota</taxon>
        <taxon>Fungi</taxon>
        <taxon>Dikarya</taxon>
        <taxon>Ascomycota</taxon>
        <taxon>Pezizomycotina</taxon>
        <taxon>Dothideomycetes</taxon>
        <taxon>Dothideomycetidae</taxon>
        <taxon>Mycosphaerellales</taxon>
        <taxon>Teratosphaeriaceae</taxon>
        <taxon>Neohortaea</taxon>
    </lineage>
</organism>
<keyword evidence="1" id="KW-0472">Membrane</keyword>
<gene>
    <name evidence="3" type="ORF">BDY17DRAFT_342232</name>
</gene>